<feature type="compositionally biased region" description="Low complexity" evidence="23">
    <location>
        <begin position="1594"/>
        <end position="1607"/>
    </location>
</feature>
<feature type="compositionally biased region" description="Polar residues" evidence="23">
    <location>
        <begin position="800"/>
        <end position="834"/>
    </location>
</feature>
<keyword evidence="7" id="KW-0479">Metal-binding</keyword>
<feature type="region of interest" description="Disordered" evidence="23">
    <location>
        <begin position="938"/>
        <end position="969"/>
    </location>
</feature>
<evidence type="ECO:0000256" key="2">
    <source>
        <dbReference type="ARBA" id="ARBA00022499"/>
    </source>
</evidence>
<dbReference type="FunFam" id="3.30.40.10:FF:000089">
    <property type="entry name" value="Histone-lysine N-methyltransferase"/>
    <property type="match status" value="1"/>
</dbReference>
<dbReference type="FunFam" id="1.20.920.10:FF:000040">
    <property type="entry name" value="Histone-lysine N-methyltransferase"/>
    <property type="match status" value="1"/>
</dbReference>
<evidence type="ECO:0000256" key="6">
    <source>
        <dbReference type="ARBA" id="ARBA00022691"/>
    </source>
</evidence>
<evidence type="ECO:0000256" key="15">
    <source>
        <dbReference type="ARBA" id="ARBA00023117"/>
    </source>
</evidence>
<dbReference type="EC" id="2.1.1.364" evidence="19"/>
<feature type="compositionally biased region" description="Basic and acidic residues" evidence="23">
    <location>
        <begin position="871"/>
        <end position="880"/>
    </location>
</feature>
<feature type="compositionally biased region" description="Polar residues" evidence="23">
    <location>
        <begin position="1165"/>
        <end position="1180"/>
    </location>
</feature>
<dbReference type="SMART" id="SM00317">
    <property type="entry name" value="SET"/>
    <property type="match status" value="1"/>
</dbReference>
<dbReference type="SUPFAM" id="SSF57903">
    <property type="entry name" value="FYVE/PHD zinc finger"/>
    <property type="match status" value="3"/>
</dbReference>
<dbReference type="PANTHER" id="PTHR45838">
    <property type="entry name" value="HISTONE-LYSINE-N-METHYLTRANSFERASE 2 KMT2 FAMILY MEMBER"/>
    <property type="match status" value="1"/>
</dbReference>
<keyword evidence="14" id="KW-0805">Transcription regulation</keyword>
<evidence type="ECO:0000256" key="9">
    <source>
        <dbReference type="ARBA" id="ARBA00022771"/>
    </source>
</evidence>
<keyword evidence="17" id="KW-0804">Transcription</keyword>
<dbReference type="Pfam" id="PF05964">
    <property type="entry name" value="FYRN"/>
    <property type="match status" value="1"/>
</dbReference>
<evidence type="ECO:0000256" key="20">
    <source>
        <dbReference type="ARBA" id="ARBA00049353"/>
    </source>
</evidence>
<dbReference type="FunFam" id="3.30.160.360:FF:000009">
    <property type="entry name" value="Histone-lysine N-methyltransferase"/>
    <property type="match status" value="1"/>
</dbReference>
<feature type="compositionally biased region" description="Acidic residues" evidence="23">
    <location>
        <begin position="1753"/>
        <end position="1765"/>
    </location>
</feature>
<evidence type="ECO:0000313" key="29">
    <source>
        <dbReference type="Proteomes" id="UP000261500"/>
    </source>
</evidence>
<dbReference type="Pfam" id="PF05965">
    <property type="entry name" value="FYRC"/>
    <property type="match status" value="1"/>
</dbReference>
<feature type="domain" description="PHD-type" evidence="24">
    <location>
        <begin position="148"/>
        <end position="209"/>
    </location>
</feature>
<dbReference type="GO" id="GO:0003677">
    <property type="term" value="F:DNA binding"/>
    <property type="evidence" value="ECO:0007669"/>
    <property type="project" value="UniProtKB-KW"/>
</dbReference>
<dbReference type="InterPro" id="IPR019787">
    <property type="entry name" value="Znf_PHD-finger"/>
</dbReference>
<dbReference type="GO" id="GO:0032259">
    <property type="term" value="P:methylation"/>
    <property type="evidence" value="ECO:0007669"/>
    <property type="project" value="UniProtKB-KW"/>
</dbReference>
<evidence type="ECO:0000259" key="24">
    <source>
        <dbReference type="PROSITE" id="PS50016"/>
    </source>
</evidence>
<dbReference type="InterPro" id="IPR001965">
    <property type="entry name" value="Znf_PHD"/>
</dbReference>
<feature type="compositionally biased region" description="Pro residues" evidence="23">
    <location>
        <begin position="1608"/>
        <end position="1633"/>
    </location>
</feature>
<feature type="domain" description="Post-SET" evidence="26">
    <location>
        <begin position="2060"/>
        <end position="2076"/>
    </location>
</feature>
<organism evidence="28 29">
    <name type="scientific">Poecilia latipinna</name>
    <name type="common">sailfin molly</name>
    <dbReference type="NCBI Taxonomy" id="48699"/>
    <lineage>
        <taxon>Eukaryota</taxon>
        <taxon>Metazoa</taxon>
        <taxon>Chordata</taxon>
        <taxon>Craniata</taxon>
        <taxon>Vertebrata</taxon>
        <taxon>Euteleostomi</taxon>
        <taxon>Actinopterygii</taxon>
        <taxon>Neopterygii</taxon>
        <taxon>Teleostei</taxon>
        <taxon>Neoteleostei</taxon>
        <taxon>Acanthomorphata</taxon>
        <taxon>Ovalentaria</taxon>
        <taxon>Atherinomorphae</taxon>
        <taxon>Cyprinodontiformes</taxon>
        <taxon>Poeciliidae</taxon>
        <taxon>Poeciliinae</taxon>
        <taxon>Poecilia</taxon>
    </lineage>
</organism>
<feature type="compositionally biased region" description="Basic and acidic residues" evidence="23">
    <location>
        <begin position="1523"/>
        <end position="1533"/>
    </location>
</feature>
<evidence type="ECO:0000256" key="13">
    <source>
        <dbReference type="ARBA" id="ARBA00022990"/>
    </source>
</evidence>
<dbReference type="PROSITE" id="PS51805">
    <property type="entry name" value="EPHD"/>
    <property type="match status" value="1"/>
</dbReference>
<dbReference type="STRING" id="48699.ENSPLAP00000021044"/>
<evidence type="ECO:0000259" key="26">
    <source>
        <dbReference type="PROSITE" id="PS50868"/>
    </source>
</evidence>
<keyword evidence="4" id="KW-0489">Methyltransferase</keyword>
<dbReference type="InterPro" id="IPR013083">
    <property type="entry name" value="Znf_RING/FYVE/PHD"/>
</dbReference>
<keyword evidence="5" id="KW-0808">Transferase</keyword>
<evidence type="ECO:0000259" key="25">
    <source>
        <dbReference type="PROSITE" id="PS50280"/>
    </source>
</evidence>
<dbReference type="SMART" id="SM00249">
    <property type="entry name" value="PHD"/>
    <property type="match status" value="4"/>
</dbReference>
<keyword evidence="6" id="KW-0949">S-adenosyl-L-methionine</keyword>
<comment type="catalytic activity">
    <reaction evidence="21">
        <text>N(6)-methyl-L-lysyl(4)-[histone H3] + S-adenosyl-L-methionine = N(6),N(6)-dimethyl-L-lysyl(4)-[histone H3] + S-adenosyl-L-homocysteine + H(+)</text>
        <dbReference type="Rhea" id="RHEA:60268"/>
        <dbReference type="Rhea" id="RHEA-COMP:15540"/>
        <dbReference type="Rhea" id="RHEA-COMP:15543"/>
        <dbReference type="ChEBI" id="CHEBI:15378"/>
        <dbReference type="ChEBI" id="CHEBI:57856"/>
        <dbReference type="ChEBI" id="CHEBI:59789"/>
        <dbReference type="ChEBI" id="CHEBI:61929"/>
        <dbReference type="ChEBI" id="CHEBI:61976"/>
    </reaction>
    <physiologicalReaction direction="left-to-right" evidence="21">
        <dbReference type="Rhea" id="RHEA:60269"/>
    </physiologicalReaction>
</comment>
<proteinExistence type="predicted"/>
<name>A0A3B3V824_9TELE</name>
<dbReference type="InterPro" id="IPR034732">
    <property type="entry name" value="EPHD"/>
</dbReference>
<feature type="domain" description="PHD-type" evidence="24">
    <location>
        <begin position="63"/>
        <end position="116"/>
    </location>
</feature>
<comment type="catalytic activity">
    <reaction evidence="20">
        <text>L-lysyl(4)-[histone H3] + S-adenosyl-L-methionine = N(6)-methyl-L-lysyl(4)-[histone H3] + S-adenosyl-L-homocysteine + H(+)</text>
        <dbReference type="Rhea" id="RHEA:60264"/>
        <dbReference type="Rhea" id="RHEA-COMP:15543"/>
        <dbReference type="Rhea" id="RHEA-COMP:15547"/>
        <dbReference type="ChEBI" id="CHEBI:15378"/>
        <dbReference type="ChEBI" id="CHEBI:29969"/>
        <dbReference type="ChEBI" id="CHEBI:57856"/>
        <dbReference type="ChEBI" id="CHEBI:59789"/>
        <dbReference type="ChEBI" id="CHEBI:61929"/>
        <dbReference type="EC" id="2.1.1.364"/>
    </reaction>
    <physiologicalReaction direction="left-to-right" evidence="20">
        <dbReference type="Rhea" id="RHEA:60265"/>
    </physiologicalReaction>
</comment>
<dbReference type="GO" id="GO:0140945">
    <property type="term" value="F:histone H3K4 monomethyltransferase activity"/>
    <property type="evidence" value="ECO:0007669"/>
    <property type="project" value="UniProtKB-EC"/>
</dbReference>
<reference evidence="28" key="2">
    <citation type="submission" date="2025-09" db="UniProtKB">
        <authorList>
            <consortium name="Ensembl"/>
        </authorList>
    </citation>
    <scope>IDENTIFICATION</scope>
</reference>
<dbReference type="Gene3D" id="2.170.270.10">
    <property type="entry name" value="SET domain"/>
    <property type="match status" value="1"/>
</dbReference>
<dbReference type="Pfam" id="PF13771">
    <property type="entry name" value="zf-HC5HC2H"/>
    <property type="match status" value="1"/>
</dbReference>
<feature type="region of interest" description="Disordered" evidence="23">
    <location>
        <begin position="741"/>
        <end position="783"/>
    </location>
</feature>
<evidence type="ECO:0000256" key="1">
    <source>
        <dbReference type="ARBA" id="ARBA00004123"/>
    </source>
</evidence>
<dbReference type="InterPro" id="IPR036427">
    <property type="entry name" value="Bromodomain-like_sf"/>
</dbReference>
<dbReference type="SMART" id="SM00542">
    <property type="entry name" value="FYRC"/>
    <property type="match status" value="1"/>
</dbReference>
<evidence type="ECO:0000256" key="3">
    <source>
        <dbReference type="ARBA" id="ARBA00022553"/>
    </source>
</evidence>
<keyword evidence="11" id="KW-0832">Ubl conjugation</keyword>
<feature type="region of interest" description="Disordered" evidence="23">
    <location>
        <begin position="800"/>
        <end position="895"/>
    </location>
</feature>
<dbReference type="SUPFAM" id="SSF82199">
    <property type="entry name" value="SET domain"/>
    <property type="match status" value="1"/>
</dbReference>
<protein>
    <recommendedName>
        <fullName evidence="19">[histone H3]-lysine(4) N-methyltransferase</fullName>
        <ecNumber evidence="19">2.1.1.364</ecNumber>
    </recommendedName>
</protein>
<dbReference type="PROSITE" id="PS51542">
    <property type="entry name" value="FYRN"/>
    <property type="match status" value="1"/>
</dbReference>
<feature type="region of interest" description="Disordered" evidence="23">
    <location>
        <begin position="983"/>
        <end position="1100"/>
    </location>
</feature>
<feature type="region of interest" description="Disordered" evidence="23">
    <location>
        <begin position="1506"/>
        <end position="1566"/>
    </location>
</feature>
<dbReference type="Ensembl" id="ENSPLAT00000011981.1">
    <property type="protein sequence ID" value="ENSPLAP00000021044.1"/>
    <property type="gene ID" value="ENSPLAG00000004471.1"/>
</dbReference>
<dbReference type="InterPro" id="IPR001214">
    <property type="entry name" value="SET_dom"/>
</dbReference>
<evidence type="ECO:0000256" key="11">
    <source>
        <dbReference type="ARBA" id="ARBA00022843"/>
    </source>
</evidence>
<keyword evidence="13" id="KW-0007">Acetylation</keyword>
<keyword evidence="3" id="KW-0597">Phosphoprotein</keyword>
<dbReference type="Gene3D" id="3.30.40.10">
    <property type="entry name" value="Zinc/RING finger domain, C3HC4 (zinc finger)"/>
    <property type="match status" value="3"/>
</dbReference>
<evidence type="ECO:0000259" key="27">
    <source>
        <dbReference type="PROSITE" id="PS51805"/>
    </source>
</evidence>
<evidence type="ECO:0000256" key="21">
    <source>
        <dbReference type="ARBA" id="ARBA00050089"/>
    </source>
</evidence>
<keyword evidence="16" id="KW-0238">DNA-binding</keyword>
<evidence type="ECO:0000256" key="22">
    <source>
        <dbReference type="PROSITE-ProRule" id="PRU00146"/>
    </source>
</evidence>
<keyword evidence="9 22" id="KW-0863">Zinc-finger</keyword>
<dbReference type="FunFam" id="3.30.40.10:FF:000002">
    <property type="entry name" value="Histone-lysine N-methyltransferase"/>
    <property type="match status" value="1"/>
</dbReference>
<dbReference type="FunFam" id="2.170.270.10:FF:000004">
    <property type="entry name" value="Histone-lysine N-methyltransferase"/>
    <property type="match status" value="1"/>
</dbReference>
<feature type="compositionally biased region" description="Low complexity" evidence="23">
    <location>
        <begin position="991"/>
        <end position="1000"/>
    </location>
</feature>
<dbReference type="FunFam" id="3.30.40.10:FF:000071">
    <property type="entry name" value="Histone-lysine N-methyltransferase"/>
    <property type="match status" value="1"/>
</dbReference>
<dbReference type="InterPro" id="IPR003889">
    <property type="entry name" value="FYrich_C"/>
</dbReference>
<evidence type="ECO:0000256" key="10">
    <source>
        <dbReference type="ARBA" id="ARBA00022833"/>
    </source>
</evidence>
<feature type="region of interest" description="Disordered" evidence="23">
    <location>
        <begin position="670"/>
        <end position="728"/>
    </location>
</feature>
<keyword evidence="15" id="KW-0103">Bromodomain</keyword>
<keyword evidence="10" id="KW-0862">Zinc</keyword>
<comment type="subcellular location">
    <subcellularLocation>
        <location evidence="1">Nucleus</location>
    </subcellularLocation>
</comment>
<feature type="compositionally biased region" description="Polar residues" evidence="23">
    <location>
        <begin position="1557"/>
        <end position="1566"/>
    </location>
</feature>
<evidence type="ECO:0000256" key="14">
    <source>
        <dbReference type="ARBA" id="ARBA00023015"/>
    </source>
</evidence>
<feature type="compositionally biased region" description="Basic and acidic residues" evidence="23">
    <location>
        <begin position="1700"/>
        <end position="1709"/>
    </location>
</feature>
<dbReference type="SMART" id="SM00541">
    <property type="entry name" value="FYRN"/>
    <property type="match status" value="1"/>
</dbReference>
<dbReference type="InterPro" id="IPR011011">
    <property type="entry name" value="Znf_FYVE_PHD"/>
</dbReference>
<dbReference type="PROSITE" id="PS50280">
    <property type="entry name" value="SET"/>
    <property type="match status" value="1"/>
</dbReference>
<feature type="compositionally biased region" description="Polar residues" evidence="23">
    <location>
        <begin position="1032"/>
        <end position="1060"/>
    </location>
</feature>
<evidence type="ECO:0000256" key="8">
    <source>
        <dbReference type="ARBA" id="ARBA00022737"/>
    </source>
</evidence>
<dbReference type="InterPro" id="IPR003616">
    <property type="entry name" value="Post-SET_dom"/>
</dbReference>
<dbReference type="Pfam" id="PF00856">
    <property type="entry name" value="SET"/>
    <property type="match status" value="1"/>
</dbReference>
<dbReference type="Proteomes" id="UP000261500">
    <property type="component" value="Unplaced"/>
</dbReference>
<evidence type="ECO:0000313" key="28">
    <source>
        <dbReference type="Ensembl" id="ENSPLAP00000021044.1"/>
    </source>
</evidence>
<dbReference type="GeneTree" id="ENSGT00940000163756"/>
<sequence>MGGLSILTSAPVMPPYVCFLCASKGQHEMLYCQVCCEPFHQFCLEPADRPSEENKENWCCRRCKFCHVCGGKNKLSKPLLECDRCQNCYHASCLGPNYPKQNKKRKAWVCTTCIRCKSCGVTPGKTWDTDWNHDKGLCPDCSNLFDQGNYCPICFKCYEDNDYDSQMMQCGSCNHWVHAKCEDLTDELYEILSSLPESVVYSCRPCSVTQPSAWRELLYIELRAGVEKVLACLLSSTLTQHLVTCSQCEKWVDPDSGVENQPACDLRAVGKKFDKGLYTTLKMFHEDVVQVIRKRLEQEDHLPEEQRPTALARSYYLKLLEEVFNWFNSQDPKLWNLSTKDVPTGMLSTAVHPPTTEHVYAQWQERKESRPPLSLLQDDNGQQSLDIKEEEAATPMSGDPASQNHFKNSRAAKLKGKRGRLSKADLDTGWSKDDERQCSLCQKYGDLKPNEAGRLLYLGQNEWAHVNCCLWSAEVFEEDNGSLLHVHSAVTRGRLMRCERCNQTGATVGCCLTSCQSNYHFMCARSRQCVFQDDKKVYCHKHRHLITGRMITGQEFEVNRRVYVDFEGISLRRKFLTGLEPELINVMIGSLQIDKLGMLSELSANKGKLFPVGFQCSRWYWSTLNPLRRCRYTCKIREVRPVVPEKPVEEMPDQGDNHTIAHSPSQLPECAAQEVEETEAHPPAEESLVPGLPTKSDQGTKPKVPNHPLHRRPAGGLSRPLPSPGVIQTKPHHILTISDLEETRRARRHSPHSQTPSLRSHMSPPPVASLTGPITLRAGKSAHPTSPLFPLGVSDNLMNSSRSVGGRNTPSVRSTSFFPQSHWQDSTASTQQLPRNRLSFDLSGSDSVEVPHNFLASPEPEDVSPTNGASPHEDLDKNDDQFPYGSFHRDSSMSLGEEMRTELEIEETLLNEGVAMNCGGQIVVEGDDSEQFWGRTKEVHKRKPLVPNLPRSAASAKEDLGSTSSDDDMEHYLNFSRTVVSCPVSKDRSKSPSSSSSTRPLAQLDGIDDGTESDASVAATDDAQKVDGPGKNQIQGKTPNSKSPPKIINSSRSANLSFDNKPSEPSVARKSMTDNPTPCPPPSCDTSSTPSVDRESVLPSPVVESLPNLLTKVPETSYSEELLSGSSLGFASEAPLVLEKCEGSSSFTELLPVLQETENQEPETSKVQNSESEGPNLASSAEGSAVLMNHIASNLLDSAENNQSPMLGLLQPSPFLSTDVQNPSQCLVDSLEVYSCLQDFSQPPLTSITLQPVTVPQESPSFPCIEPLSAKLTTLTPVEAISQTQLSDPQNDPALPVALGAGSPTETCAALFPTQTQPFSSVTAVSSSGSVSTLPGLQSSAAMPPLQTTSAPVVLNGFSSSSVQKEATPSHTISINFSTPRPAIEPHQQVLPQALPGHAILTVKEVGGPNVDPTPHVLLVNRLGQIFVKNPESNTFQLPTPHSPSFNCVTQIASLLQSNALSATLAAAGSMTAPPAAASVTSVPAPSTPAAQNPATVTQLLAHNTNGPVASANSKKSRKKTKTPKDETVSELKKPKKKKESGTSRKSKSSKAAGQPALSTENVLTSPAESAQAIINQAMASNYTPKWSGLRTMSPSSLVLPPGLLIEPEPPVSPRSPSPPAPPPPAPLPPAPRPRSHVRMKRVSSLSDRIVTKKCKVDFLPPESVSEEEEPRKPAFPSTSSRASGVRIKTPTVKGVLNVDELKDEHMSDSDSSVSEPRSFLSQGEPGKQQAREAVGHMNLADWKKYSGSASTSDDEPTPSDDDEGCPTNKDQPHLRFEITSDDGFSVEADSVEVAWKAVVDGVQEARAIARLRPLSFQKITGARMLGLVHDAIVFLLEQLEGAHRCQRHTFRFFKQFSQEDDLPVNPTGCARSELYVRKSTFDMFNFLASQHRQLPDIGPYDDEEDEVLLKSTRRATSLELPMAMRFRHLERTSKEAVGVYRSAIHGRGLFCKRNIEAGEMVIEYAGIVIRSVLTDKREKYYDGKGIGCYMFRIDDFDVVDATMHGNAARFINHSCEPNCYSRVINVEGRKHIVIFALRKIYRGEELTYDYKFPIEDASNKLNCNCGARRCRRFLN</sequence>
<dbReference type="GO" id="GO:0008270">
    <property type="term" value="F:zinc ion binding"/>
    <property type="evidence" value="ECO:0007669"/>
    <property type="project" value="UniProtKB-KW"/>
</dbReference>
<feature type="region of interest" description="Disordered" evidence="23">
    <location>
        <begin position="1156"/>
        <end position="1180"/>
    </location>
</feature>
<evidence type="ECO:0000256" key="18">
    <source>
        <dbReference type="ARBA" id="ARBA00023242"/>
    </source>
</evidence>
<dbReference type="InterPro" id="IPR019786">
    <property type="entry name" value="Zinc_finger_PHD-type_CS"/>
</dbReference>
<feature type="compositionally biased region" description="Basic residues" evidence="23">
    <location>
        <begin position="1534"/>
        <end position="1549"/>
    </location>
</feature>
<dbReference type="GO" id="GO:0035097">
    <property type="term" value="C:histone methyltransferase complex"/>
    <property type="evidence" value="ECO:0007669"/>
    <property type="project" value="TreeGrafter"/>
</dbReference>
<dbReference type="CDD" id="cd15593">
    <property type="entry name" value="PHD3_KMT2B"/>
    <property type="match status" value="1"/>
</dbReference>
<dbReference type="PANTHER" id="PTHR45838:SF3">
    <property type="entry name" value="HISTONE-LYSINE N-METHYLTRANSFERASE 2B"/>
    <property type="match status" value="1"/>
</dbReference>
<feature type="region of interest" description="Disordered" evidence="23">
    <location>
        <begin position="1746"/>
        <end position="1774"/>
    </location>
</feature>
<reference evidence="28" key="1">
    <citation type="submission" date="2025-08" db="UniProtKB">
        <authorList>
            <consortium name="Ensembl"/>
        </authorList>
    </citation>
    <scope>IDENTIFICATION</scope>
</reference>
<accession>A0A3B3V824</accession>
<dbReference type="InterPro" id="IPR046341">
    <property type="entry name" value="SET_dom_sf"/>
</dbReference>
<dbReference type="CDD" id="cd15664">
    <property type="entry name" value="ePHD_KMT2A_like"/>
    <property type="match status" value="1"/>
</dbReference>
<evidence type="ECO:0000256" key="12">
    <source>
        <dbReference type="ARBA" id="ARBA00022853"/>
    </source>
</evidence>
<dbReference type="PROSITE" id="PS01359">
    <property type="entry name" value="ZF_PHD_1"/>
    <property type="match status" value="1"/>
</dbReference>
<dbReference type="InterPro" id="IPR003888">
    <property type="entry name" value="FYrich_N"/>
</dbReference>
<dbReference type="Gene3D" id="3.30.160.360">
    <property type="match status" value="2"/>
</dbReference>
<feature type="region of interest" description="Disordered" evidence="23">
    <location>
        <begin position="1585"/>
        <end position="1731"/>
    </location>
</feature>
<evidence type="ECO:0000256" key="23">
    <source>
        <dbReference type="SAM" id="MobiDB-lite"/>
    </source>
</evidence>
<keyword evidence="8" id="KW-0677">Repeat</keyword>
<dbReference type="PROSITE" id="PS50016">
    <property type="entry name" value="ZF_PHD_2"/>
    <property type="match status" value="3"/>
</dbReference>
<evidence type="ECO:0000256" key="5">
    <source>
        <dbReference type="ARBA" id="ARBA00022679"/>
    </source>
</evidence>
<evidence type="ECO:0000256" key="4">
    <source>
        <dbReference type="ARBA" id="ARBA00022603"/>
    </source>
</evidence>
<dbReference type="Pfam" id="PF00628">
    <property type="entry name" value="PHD"/>
    <property type="match status" value="3"/>
</dbReference>
<dbReference type="GO" id="GO:0045893">
    <property type="term" value="P:positive regulation of DNA-templated transcription"/>
    <property type="evidence" value="ECO:0007669"/>
    <property type="project" value="TreeGrafter"/>
</dbReference>
<evidence type="ECO:0000256" key="16">
    <source>
        <dbReference type="ARBA" id="ARBA00023125"/>
    </source>
</evidence>
<evidence type="ECO:0000256" key="7">
    <source>
        <dbReference type="ARBA" id="ARBA00022723"/>
    </source>
</evidence>
<dbReference type="Gene3D" id="1.20.920.10">
    <property type="entry name" value="Bromodomain-like"/>
    <property type="match status" value="1"/>
</dbReference>
<keyword evidence="2" id="KW-1017">Isopeptide bond</keyword>
<feature type="domain" description="PHD-type" evidence="27">
    <location>
        <begin position="435"/>
        <end position="543"/>
    </location>
</feature>
<dbReference type="CDD" id="cd19170">
    <property type="entry name" value="SET_KMT2A_2B"/>
    <property type="match status" value="1"/>
</dbReference>
<dbReference type="PROSITE" id="PS50868">
    <property type="entry name" value="POST_SET"/>
    <property type="match status" value="1"/>
</dbReference>
<keyword evidence="29" id="KW-1185">Reference proteome</keyword>
<evidence type="ECO:0000256" key="17">
    <source>
        <dbReference type="ARBA" id="ARBA00023163"/>
    </source>
</evidence>
<evidence type="ECO:0000256" key="19">
    <source>
        <dbReference type="ARBA" id="ARBA00023620"/>
    </source>
</evidence>
<dbReference type="PROSITE" id="PS51543">
    <property type="entry name" value="FYRC"/>
    <property type="match status" value="1"/>
</dbReference>
<feature type="domain" description="PHD-type" evidence="24">
    <location>
        <begin position="15"/>
        <end position="66"/>
    </location>
</feature>
<keyword evidence="12" id="KW-0156">Chromatin regulator</keyword>
<keyword evidence="18" id="KW-0539">Nucleus</keyword>
<dbReference type="InterPro" id="IPR047219">
    <property type="entry name" value="KMT2A_2B_SET"/>
</dbReference>
<feature type="domain" description="SET" evidence="25">
    <location>
        <begin position="1936"/>
        <end position="2052"/>
    </location>
</feature>